<keyword evidence="3" id="KW-0046">Antibiotic resistance</keyword>
<evidence type="ECO:0000313" key="5">
    <source>
        <dbReference type="Proteomes" id="UP000195696"/>
    </source>
</evidence>
<accession>A0A1D3MQ21</accession>
<dbReference type="RefSeq" id="WP_002110987.1">
    <property type="nucleotide sequence ID" value="NZ_CP035974.1"/>
</dbReference>
<name>A0A1D3MQ21_BACMY</name>
<organism evidence="4 5">
    <name type="scientific">Bacillus mycoides</name>
    <dbReference type="NCBI Taxonomy" id="1405"/>
    <lineage>
        <taxon>Bacteria</taxon>
        <taxon>Bacillati</taxon>
        <taxon>Bacillota</taxon>
        <taxon>Bacilli</taxon>
        <taxon>Bacillales</taxon>
        <taxon>Bacillaceae</taxon>
        <taxon>Bacillus</taxon>
        <taxon>Bacillus cereus group</taxon>
    </lineage>
</organism>
<dbReference type="Pfam" id="PF19581">
    <property type="entry name" value="Glyoxalase_7"/>
    <property type="match status" value="1"/>
</dbReference>
<dbReference type="CDD" id="cd08349">
    <property type="entry name" value="BLMA_like"/>
    <property type="match status" value="1"/>
</dbReference>
<dbReference type="EMBL" id="FMAK01000042">
    <property type="protein sequence ID" value="SCB69338.1"/>
    <property type="molecule type" value="Genomic_DNA"/>
</dbReference>
<evidence type="ECO:0000256" key="1">
    <source>
        <dbReference type="ARBA" id="ARBA00011051"/>
    </source>
</evidence>
<protein>
    <recommendedName>
        <fullName evidence="2">Bleomycin resistance protein</fullName>
    </recommendedName>
</protein>
<reference evidence="4 5" key="1">
    <citation type="submission" date="2016-08" db="EMBL/GenBank/DDBJ databases">
        <authorList>
            <person name="Seilhamer J.J."/>
        </authorList>
    </citation>
    <scope>NUCLEOTIDE SEQUENCE [LARGE SCALE GENOMIC DNA]</scope>
    <source>
        <strain evidence="4 5">SDA_GO95</strain>
    </source>
</reference>
<dbReference type="SUPFAM" id="SSF54593">
    <property type="entry name" value="Glyoxalase/Bleomycin resistance protein/Dihydroxybiphenyl dioxygenase"/>
    <property type="match status" value="1"/>
</dbReference>
<gene>
    <name evidence="4" type="ORF">BWGO95_03497</name>
</gene>
<proteinExistence type="inferred from homology"/>
<sequence>MITPIFRIFDIEKAQLFYFNFLGFKLDWEHRYEENMPLYMQISLKDAVIHLSEHHGDASPGGAIRVKMKDLKNYQTVLSSKEYLYSKPNIEKTPWDTLELTVIDPFSNRITFYEEMV</sequence>
<dbReference type="InterPro" id="IPR037523">
    <property type="entry name" value="VOC_core"/>
</dbReference>
<dbReference type="AlphaFoldDB" id="A0A1D3MQ21"/>
<evidence type="ECO:0000313" key="4">
    <source>
        <dbReference type="EMBL" id="SCB69338.1"/>
    </source>
</evidence>
<dbReference type="InterPro" id="IPR000335">
    <property type="entry name" value="Bleomycin-R"/>
</dbReference>
<dbReference type="PROSITE" id="PS51819">
    <property type="entry name" value="VOC"/>
    <property type="match status" value="1"/>
</dbReference>
<comment type="similarity">
    <text evidence="1">Belongs to the bleomycin resistance protein family.</text>
</comment>
<evidence type="ECO:0000256" key="2">
    <source>
        <dbReference type="ARBA" id="ARBA00021572"/>
    </source>
</evidence>
<dbReference type="Gene3D" id="3.10.180.10">
    <property type="entry name" value="2,3-Dihydroxybiphenyl 1,2-Dioxygenase, domain 1"/>
    <property type="match status" value="1"/>
</dbReference>
<dbReference type="GO" id="GO:0046677">
    <property type="term" value="P:response to antibiotic"/>
    <property type="evidence" value="ECO:0007669"/>
    <property type="project" value="UniProtKB-KW"/>
</dbReference>
<dbReference type="Proteomes" id="UP000195696">
    <property type="component" value="Unassembled WGS sequence"/>
</dbReference>
<dbReference type="InterPro" id="IPR029068">
    <property type="entry name" value="Glyas_Bleomycin-R_OHBP_Dase"/>
</dbReference>
<evidence type="ECO:0000256" key="3">
    <source>
        <dbReference type="ARBA" id="ARBA00023251"/>
    </source>
</evidence>